<dbReference type="SMART" id="SM00926">
    <property type="entry name" value="Molybdop_Fe4S4"/>
    <property type="match status" value="1"/>
</dbReference>
<dbReference type="Gene3D" id="3.10.20.740">
    <property type="match status" value="1"/>
</dbReference>
<dbReference type="SMART" id="SM00929">
    <property type="entry name" value="NADH-G_4Fe-4S_3"/>
    <property type="match status" value="1"/>
</dbReference>
<dbReference type="InterPro" id="IPR017896">
    <property type="entry name" value="4Fe4S_Fe-S-bd"/>
</dbReference>
<dbReference type="InterPro" id="IPR006478">
    <property type="entry name" value="Formate_DH_asu"/>
</dbReference>
<dbReference type="GO" id="GO:1990204">
    <property type="term" value="C:oxidoreductase complex"/>
    <property type="evidence" value="ECO:0007669"/>
    <property type="project" value="UniProtKB-ARBA"/>
</dbReference>
<dbReference type="InterPro" id="IPR027467">
    <property type="entry name" value="MopterinOxRdtase_cofactor_BS"/>
</dbReference>
<dbReference type="PROSITE" id="PS00932">
    <property type="entry name" value="MOLYBDOPTERIN_PROK_3"/>
    <property type="match status" value="1"/>
</dbReference>
<proteinExistence type="inferred from homology"/>
<evidence type="ECO:0000256" key="6">
    <source>
        <dbReference type="ARBA" id="ARBA00022714"/>
    </source>
</evidence>
<dbReference type="NCBIfam" id="TIGR01591">
    <property type="entry name" value="Fdh-alpha"/>
    <property type="match status" value="1"/>
</dbReference>
<dbReference type="OrthoDB" id="9816402at2"/>
<dbReference type="Pfam" id="PF13510">
    <property type="entry name" value="Fer2_4"/>
    <property type="match status" value="1"/>
</dbReference>
<feature type="domain" description="4Fe-4S ferredoxin-type" evidence="13">
    <location>
        <begin position="160"/>
        <end position="191"/>
    </location>
</feature>
<dbReference type="GO" id="GO:0051539">
    <property type="term" value="F:4 iron, 4 sulfur cluster binding"/>
    <property type="evidence" value="ECO:0007669"/>
    <property type="project" value="UniProtKB-KW"/>
</dbReference>
<dbReference type="CDD" id="cd00508">
    <property type="entry name" value="MopB_CT_Fdh-Nap-like"/>
    <property type="match status" value="1"/>
</dbReference>
<feature type="domain" description="4Fe-4S ferredoxin-type" evidence="13">
    <location>
        <begin position="202"/>
        <end position="231"/>
    </location>
</feature>
<dbReference type="SUPFAM" id="SSF54862">
    <property type="entry name" value="4Fe-4S ferredoxins"/>
    <property type="match status" value="1"/>
</dbReference>
<keyword evidence="17" id="KW-1185">Reference proteome</keyword>
<dbReference type="Gene3D" id="3.30.70.20">
    <property type="match status" value="1"/>
</dbReference>
<evidence type="ECO:0000256" key="11">
    <source>
        <dbReference type="ARBA" id="ARBA00023014"/>
    </source>
</evidence>
<evidence type="ECO:0000256" key="1">
    <source>
        <dbReference type="ARBA" id="ARBA00001942"/>
    </source>
</evidence>
<dbReference type="InterPro" id="IPR017900">
    <property type="entry name" value="4Fe4S_Fe_S_CS"/>
</dbReference>
<evidence type="ECO:0000256" key="2">
    <source>
        <dbReference type="ARBA" id="ARBA00005404"/>
    </source>
</evidence>
<dbReference type="InterPro" id="IPR006656">
    <property type="entry name" value="Mopterin_OxRdtase"/>
</dbReference>
<keyword evidence="9" id="KW-0560">Oxidoreductase</keyword>
<dbReference type="SUPFAM" id="SSF50692">
    <property type="entry name" value="ADC-like"/>
    <property type="match status" value="1"/>
</dbReference>
<dbReference type="GO" id="GO:0046872">
    <property type="term" value="F:metal ion binding"/>
    <property type="evidence" value="ECO:0007669"/>
    <property type="project" value="UniProtKB-KW"/>
</dbReference>
<evidence type="ECO:0000256" key="9">
    <source>
        <dbReference type="ARBA" id="ARBA00023002"/>
    </source>
</evidence>
<organism evidence="16 17">
    <name type="scientific">Seongchinamella unica</name>
    <dbReference type="NCBI Taxonomy" id="2547392"/>
    <lineage>
        <taxon>Bacteria</taxon>
        <taxon>Pseudomonadati</taxon>
        <taxon>Pseudomonadota</taxon>
        <taxon>Gammaproteobacteria</taxon>
        <taxon>Cellvibrionales</taxon>
        <taxon>Halieaceae</taxon>
        <taxon>Seongchinamella</taxon>
    </lineage>
</organism>
<dbReference type="InterPro" id="IPR006963">
    <property type="entry name" value="Mopterin_OxRdtase_4Fe-4S_dom"/>
</dbReference>
<dbReference type="PROSITE" id="PS00198">
    <property type="entry name" value="4FE4S_FER_1"/>
    <property type="match status" value="1"/>
</dbReference>
<evidence type="ECO:0000259" key="12">
    <source>
        <dbReference type="PROSITE" id="PS51085"/>
    </source>
</evidence>
<evidence type="ECO:0000256" key="8">
    <source>
        <dbReference type="ARBA" id="ARBA00022737"/>
    </source>
</evidence>
<dbReference type="SUPFAM" id="SSF53706">
    <property type="entry name" value="Formate dehydrogenase/DMSO reductase, domains 1-3"/>
    <property type="match status" value="1"/>
</dbReference>
<evidence type="ECO:0000256" key="5">
    <source>
        <dbReference type="ARBA" id="ARBA00022505"/>
    </source>
</evidence>
<keyword evidence="7" id="KW-0479">Metal-binding</keyword>
<dbReference type="GO" id="GO:0051537">
    <property type="term" value="F:2 iron, 2 sulfur cluster binding"/>
    <property type="evidence" value="ECO:0007669"/>
    <property type="project" value="UniProtKB-KW"/>
</dbReference>
<dbReference type="InterPro" id="IPR006655">
    <property type="entry name" value="Mopterin_OxRdtase_prok_CS"/>
</dbReference>
<dbReference type="Pfam" id="PF04879">
    <property type="entry name" value="Molybdop_Fe4S4"/>
    <property type="match status" value="1"/>
</dbReference>
<keyword evidence="4" id="KW-0004">4Fe-4S</keyword>
<feature type="domain" description="4Fe-4S Mo/W bis-MGD-type" evidence="14">
    <location>
        <begin position="238"/>
        <end position="294"/>
    </location>
</feature>
<gene>
    <name evidence="16" type="ORF">E2F43_08820</name>
</gene>
<feature type="domain" description="4Fe-4S His(Cys)3-ligated-type" evidence="15">
    <location>
        <begin position="98"/>
        <end position="137"/>
    </location>
</feature>
<dbReference type="Pfam" id="PF01568">
    <property type="entry name" value="Molydop_binding"/>
    <property type="match status" value="1"/>
</dbReference>
<dbReference type="Gene3D" id="2.20.25.90">
    <property type="entry name" value="ADC-like domains"/>
    <property type="match status" value="1"/>
</dbReference>
<comment type="cofactor">
    <cofactor evidence="1">
        <name>Mo-bis(molybdopterin guanine dinucleotide)</name>
        <dbReference type="ChEBI" id="CHEBI:60539"/>
    </cofactor>
</comment>
<dbReference type="PANTHER" id="PTHR43105">
    <property type="entry name" value="RESPIRATORY NITRATE REDUCTASE"/>
    <property type="match status" value="1"/>
</dbReference>
<comment type="similarity">
    <text evidence="2">Belongs to the complex I 75 kDa subunit family.</text>
</comment>
<dbReference type="GO" id="GO:0016020">
    <property type="term" value="C:membrane"/>
    <property type="evidence" value="ECO:0007669"/>
    <property type="project" value="TreeGrafter"/>
</dbReference>
<dbReference type="RefSeq" id="WP_133211765.1">
    <property type="nucleotide sequence ID" value="NZ_SMSE01000002.1"/>
</dbReference>
<dbReference type="Gene3D" id="2.40.40.20">
    <property type="match status" value="1"/>
</dbReference>
<evidence type="ECO:0000256" key="7">
    <source>
        <dbReference type="ARBA" id="ARBA00022723"/>
    </source>
</evidence>
<evidence type="ECO:0000313" key="16">
    <source>
        <dbReference type="EMBL" id="TDG13619.1"/>
    </source>
</evidence>
<dbReference type="GO" id="GO:0043546">
    <property type="term" value="F:molybdopterin cofactor binding"/>
    <property type="evidence" value="ECO:0007669"/>
    <property type="project" value="InterPro"/>
</dbReference>
<keyword evidence="6" id="KW-0001">2Fe-2S</keyword>
<dbReference type="InterPro" id="IPR019574">
    <property type="entry name" value="NADH_UbQ_OxRdtase_Gsu_4Fe4S-bd"/>
</dbReference>
<keyword evidence="10" id="KW-0408">Iron</keyword>
<dbReference type="Proteomes" id="UP000295554">
    <property type="component" value="Unassembled WGS sequence"/>
</dbReference>
<dbReference type="CDD" id="cd00207">
    <property type="entry name" value="fer2"/>
    <property type="match status" value="1"/>
</dbReference>
<dbReference type="InterPro" id="IPR001041">
    <property type="entry name" value="2Fe-2S_ferredoxin-type"/>
</dbReference>
<evidence type="ECO:0000256" key="3">
    <source>
        <dbReference type="ARBA" id="ARBA00007023"/>
    </source>
</evidence>
<dbReference type="PROSITE" id="PS51379">
    <property type="entry name" value="4FE4S_FER_2"/>
    <property type="match status" value="2"/>
</dbReference>
<dbReference type="InterPro" id="IPR041924">
    <property type="entry name" value="Formate_Dh-H_N"/>
</dbReference>
<dbReference type="Pfam" id="PF12838">
    <property type="entry name" value="Fer4_7"/>
    <property type="match status" value="1"/>
</dbReference>
<dbReference type="CDD" id="cd02753">
    <property type="entry name" value="MopB_Formate-Dh-H"/>
    <property type="match status" value="1"/>
</dbReference>
<dbReference type="FunFam" id="2.20.25.90:FF:000001">
    <property type="entry name" value="Formate dehydrogenase subunit alpha"/>
    <property type="match status" value="1"/>
</dbReference>
<comment type="caution">
    <text evidence="16">The sequence shown here is derived from an EMBL/GenBank/DDBJ whole genome shotgun (WGS) entry which is preliminary data.</text>
</comment>
<dbReference type="InterPro" id="IPR036010">
    <property type="entry name" value="2Fe-2S_ferredoxin-like_sf"/>
</dbReference>
<keyword evidence="11" id="KW-0411">Iron-sulfur</keyword>
<dbReference type="InterPro" id="IPR050123">
    <property type="entry name" value="Prok_molybdopt-oxidoreductase"/>
</dbReference>
<dbReference type="PROSITE" id="PS51669">
    <property type="entry name" value="4FE4S_MOW_BIS_MGD"/>
    <property type="match status" value="1"/>
</dbReference>
<dbReference type="Gene3D" id="3.40.228.10">
    <property type="entry name" value="Dimethylsulfoxide Reductase, domain 2"/>
    <property type="match status" value="1"/>
</dbReference>
<dbReference type="GO" id="GO:0003954">
    <property type="term" value="F:NADH dehydrogenase activity"/>
    <property type="evidence" value="ECO:0007669"/>
    <property type="project" value="TreeGrafter"/>
</dbReference>
<reference evidence="16 17" key="1">
    <citation type="submission" date="2019-03" db="EMBL/GenBank/DDBJ databases">
        <title>Seongchinamella monodicae gen. nov., sp. nov., a novel member of the Gammaproteobacteria isolated from a tidal mudflat of beach.</title>
        <authorList>
            <person name="Yang H.G."/>
            <person name="Kang J.W."/>
            <person name="Lee S.D."/>
        </authorList>
    </citation>
    <scope>NUCLEOTIDE SEQUENCE [LARGE SCALE GENOMIC DNA]</scope>
    <source>
        <strain evidence="16 17">GH4-78</strain>
    </source>
</reference>
<dbReference type="Pfam" id="PF10588">
    <property type="entry name" value="NADH-G_4Fe-4S_3"/>
    <property type="match status" value="1"/>
</dbReference>
<dbReference type="FunFam" id="3.30.70.20:FF:000035">
    <property type="entry name" value="Iron hydrogenase 1"/>
    <property type="match status" value="1"/>
</dbReference>
<evidence type="ECO:0000259" key="13">
    <source>
        <dbReference type="PROSITE" id="PS51379"/>
    </source>
</evidence>
<evidence type="ECO:0000259" key="14">
    <source>
        <dbReference type="PROSITE" id="PS51669"/>
    </source>
</evidence>
<dbReference type="SUPFAM" id="SSF54292">
    <property type="entry name" value="2Fe-2S ferredoxin-like"/>
    <property type="match status" value="1"/>
</dbReference>
<dbReference type="EMBL" id="SMSE01000002">
    <property type="protein sequence ID" value="TDG13619.1"/>
    <property type="molecule type" value="Genomic_DNA"/>
</dbReference>
<feature type="domain" description="2Fe-2S ferredoxin-type" evidence="12">
    <location>
        <begin position="20"/>
        <end position="98"/>
    </location>
</feature>
<dbReference type="PROSITE" id="PS51839">
    <property type="entry name" value="4FE4S_HC3"/>
    <property type="match status" value="1"/>
</dbReference>
<dbReference type="GO" id="GO:0008863">
    <property type="term" value="F:formate dehydrogenase (NAD+) activity"/>
    <property type="evidence" value="ECO:0007669"/>
    <property type="project" value="InterPro"/>
</dbReference>
<dbReference type="PIRSF" id="PIRSF036643">
    <property type="entry name" value="FDH_alpha"/>
    <property type="match status" value="1"/>
</dbReference>
<dbReference type="GO" id="GO:0022904">
    <property type="term" value="P:respiratory electron transport chain"/>
    <property type="evidence" value="ECO:0007669"/>
    <property type="project" value="TreeGrafter"/>
</dbReference>
<comment type="similarity">
    <text evidence="3">In the C-terminal section; belongs to the prokaryotic molybdopterin-containing oxidoreductase family.</text>
</comment>
<keyword evidence="5" id="KW-0500">Molybdenum</keyword>
<evidence type="ECO:0000256" key="10">
    <source>
        <dbReference type="ARBA" id="ARBA00023004"/>
    </source>
</evidence>
<dbReference type="FunFam" id="3.10.20.740:FF:000005">
    <property type="entry name" value="NADH:ubiquinone oxidoreductase subunit"/>
    <property type="match status" value="1"/>
</dbReference>
<sequence>MLHYYEPEQDYGTPPVESSESVSLSIDGVTLAVPAGTSVMRAAALAGIKVPRLCATDSLEAFGSCRLCLVEIDGRKGYPASCTTPVEDGMAVRTQTPELAKLRRGVMELYISDHPLDCLTCPTNGDCELQDTAGEVGLREVRYGFDGANHLAAEKDQSNPYFTFDPAKCIVCSRCVRACEETQGTFALTIEGRGFDSRVSAGGVDFLDSECVSCGACVSACPTATLTENSIIEQGIPEHSVITTCAYCGVGCGFRAEVKGEQVVRMTPWKAGKANEGHACVKGRFAFGYATHPDRITAPMIREHIDEPWRRVSWDEAVNFAADKFRAIQAKYGRNSIGAISSSRCTNEEVYLVQKLVRAGFGNNNVDTCARVCHSPTGFGLKTTLGESAGTQAFASVEKTDVAIIMGANPTEAHPVFGSRLKQRLRQGARLIVIDPRRIELVNAPHIRADYHLPVNPGANVAVLNAMAHVILTENLHDVEFIESRCEKTPFEEWKAFIADPAQSPEALQQATGVDPVLLREAARLYATAGNGAIYYGLGVTEHSQGSTAVMGIANLAMLTGNLGREGVGVNPMRGQNNVQGSCDMGSFPHELPGYRHVSDAATRALFESAWQVELDPEPGMRIPNMFDAAVDGEFRGLYCQGEDVAQSDPNTQHIEAALGALDCLVVQDIFLNETAKFAHVFLPGASFLEKDGTFINAERRISRVRKVMTPLAGKADWEATIAFARALGCAMDYGHPAEIMDEIARLTPTFEGVSYALLDELGSIQWPCNERAPRGTPTMHVNAFVRGEGYFAVTEYVPTDERANRRFPLLLTTGRILSQYNVGAQTRRTPNSTWHEQDVLEIHHHDAQERGINDGDWVGIQSRVGTTVLRAKISDRVRPGVIYTTFHHPVSGANVVTTDSSDWATNCPEYKVTAVQATRVSEPSAWQARQQQFDQRQRQLLVEATMDA</sequence>
<evidence type="ECO:0000256" key="4">
    <source>
        <dbReference type="ARBA" id="ARBA00022485"/>
    </source>
</evidence>
<dbReference type="PANTHER" id="PTHR43105:SF14">
    <property type="entry name" value="FORMATE DEHYDROGENASE H"/>
    <property type="match status" value="1"/>
</dbReference>
<dbReference type="Gene3D" id="3.40.50.740">
    <property type="match status" value="1"/>
</dbReference>
<dbReference type="PROSITE" id="PS00551">
    <property type="entry name" value="MOLYBDOPTERIN_PROK_1"/>
    <property type="match status" value="1"/>
</dbReference>
<protein>
    <submittedName>
        <fullName evidence="16">Formate dehydrogenase subunit alpha</fullName>
    </submittedName>
</protein>
<dbReference type="Pfam" id="PF00384">
    <property type="entry name" value="Molybdopterin"/>
    <property type="match status" value="1"/>
</dbReference>
<dbReference type="GO" id="GO:0015942">
    <property type="term" value="P:formate metabolic process"/>
    <property type="evidence" value="ECO:0007669"/>
    <property type="project" value="InterPro"/>
</dbReference>
<evidence type="ECO:0000313" key="17">
    <source>
        <dbReference type="Proteomes" id="UP000295554"/>
    </source>
</evidence>
<dbReference type="InterPro" id="IPR006657">
    <property type="entry name" value="MoPterin_dinucl-bd_dom"/>
</dbReference>
<name>A0A4R5LRV9_9GAMM</name>
<dbReference type="InterPro" id="IPR009010">
    <property type="entry name" value="Asp_de-COase-like_dom_sf"/>
</dbReference>
<keyword evidence="8" id="KW-0677">Repeat</keyword>
<evidence type="ECO:0000259" key="15">
    <source>
        <dbReference type="PROSITE" id="PS51839"/>
    </source>
</evidence>
<accession>A0A4R5LRV9</accession>
<dbReference type="PROSITE" id="PS51085">
    <property type="entry name" value="2FE2S_FER_2"/>
    <property type="match status" value="1"/>
</dbReference>
<dbReference type="AlphaFoldDB" id="A0A4R5LRV9"/>